<feature type="transmembrane region" description="Helical" evidence="1">
    <location>
        <begin position="192"/>
        <end position="211"/>
    </location>
</feature>
<dbReference type="AlphaFoldDB" id="A0A073JZJ7"/>
<protein>
    <recommendedName>
        <fullName evidence="4">DUF2157 domain-containing protein</fullName>
    </recommendedName>
</protein>
<proteinExistence type="predicted"/>
<feature type="transmembrane region" description="Helical" evidence="1">
    <location>
        <begin position="249"/>
        <end position="269"/>
    </location>
</feature>
<feature type="transmembrane region" description="Helical" evidence="1">
    <location>
        <begin position="118"/>
        <end position="138"/>
    </location>
</feature>
<feature type="transmembrane region" description="Helical" evidence="1">
    <location>
        <begin position="413"/>
        <end position="429"/>
    </location>
</feature>
<feature type="transmembrane region" description="Helical" evidence="1">
    <location>
        <begin position="38"/>
        <end position="59"/>
    </location>
</feature>
<keyword evidence="3" id="KW-1185">Reference proteome</keyword>
<keyword evidence="1" id="KW-0812">Transmembrane</keyword>
<dbReference type="Proteomes" id="UP000027822">
    <property type="component" value="Unassembled WGS sequence"/>
</dbReference>
<feature type="transmembrane region" description="Helical" evidence="1">
    <location>
        <begin position="507"/>
        <end position="524"/>
    </location>
</feature>
<feature type="transmembrane region" description="Helical" evidence="1">
    <location>
        <begin position="461"/>
        <end position="480"/>
    </location>
</feature>
<reference evidence="2 3" key="1">
    <citation type="submission" date="2014-06" db="EMBL/GenBank/DDBJ databases">
        <title>Draft genome sequence of Bacillus manliponensis JCM 15802 (MCCC 1A00708).</title>
        <authorList>
            <person name="Lai Q."/>
            <person name="Liu Y."/>
            <person name="Shao Z."/>
        </authorList>
    </citation>
    <scope>NUCLEOTIDE SEQUENCE [LARGE SCALE GENOMIC DNA]</scope>
    <source>
        <strain evidence="2 3">JCM 15802</strain>
    </source>
</reference>
<feature type="transmembrane region" description="Helical" evidence="1">
    <location>
        <begin position="12"/>
        <end position="32"/>
    </location>
</feature>
<feature type="transmembrane region" description="Helical" evidence="1">
    <location>
        <begin position="95"/>
        <end position="111"/>
    </location>
</feature>
<dbReference type="RefSeq" id="WP_034638502.1">
    <property type="nucleotide sequence ID" value="NZ_CBCSJC010000015.1"/>
</dbReference>
<feature type="transmembrane region" description="Helical" evidence="1">
    <location>
        <begin position="342"/>
        <end position="360"/>
    </location>
</feature>
<feature type="transmembrane region" description="Helical" evidence="1">
    <location>
        <begin position="366"/>
        <end position="383"/>
    </location>
</feature>
<evidence type="ECO:0008006" key="4">
    <source>
        <dbReference type="Google" id="ProtNLM"/>
    </source>
</evidence>
<keyword evidence="1" id="KW-0472">Membrane</keyword>
<feature type="transmembrane region" description="Helical" evidence="1">
    <location>
        <begin position="167"/>
        <end position="186"/>
    </location>
</feature>
<feature type="transmembrane region" description="Helical" evidence="1">
    <location>
        <begin position="144"/>
        <end position="160"/>
    </location>
</feature>
<feature type="transmembrane region" description="Helical" evidence="1">
    <location>
        <begin position="436"/>
        <end position="455"/>
    </location>
</feature>
<sequence>MKDWKNDVLKLLGVCSLLGAYIILTMTMRYSWSTVYQSLAVLGVPAIGIVWYGSVKHALHIDSFFIRGMRVLVYIAYAWACWMLQNIYGVGNGELWLSISWLLPALYLYVVTKRAEWYVIGGSSLLIFLLNINTTTWFTVSSGWQSIMITVAALLWYRLGTNIWGRYLFFIVSLFELWLVYLTHIYEHGEPRFFVQVICIIVVTAIYVMVFKTIEERNLYKVTAGGVLTVWSLYALVDVTNLFANLTMSVAYILMGVVTLFVLLLNQILVWREKKEERNEQRYKLGEYILYGLISAIGSLLFLASLYFILWEELQERNLIMIIGASISVLAIFGYKRLTAKFLRVFLFVFGVMAGISTLFSDHHYVWGIIYGLIIFAYWIFATNKIEKHSLWWLLEGILIAEFMKHVDETEGMGYLVLIHLLFFLYATWKKQRFLLRYSFSFGMIYLFFYLLSHYQTEGSTFILSLHGGYTLLLVFIMLYIKDEMIKRIGIGIYVFSNVMMYQSEYIGNYELSWLLLIAGILLLQTRQNEQYVITYAKRMKKQHVWLIGMLTAGILISTVAYEEWNYDNGNTVLLELGHTIEKSDYKRDVWISYKLEEEVFTTMRTHELSKENKAVVYIKLKEENGTYHAEEIKYNEYPKEEGIWIKGYTSYGYITIGGTRKVPLELVTGKGMYAKVHIGKDGSSRVLRIQ</sequence>
<feature type="transmembrane region" description="Helical" evidence="1">
    <location>
        <begin position="71"/>
        <end position="89"/>
    </location>
</feature>
<evidence type="ECO:0000256" key="1">
    <source>
        <dbReference type="SAM" id="Phobius"/>
    </source>
</evidence>
<organism evidence="2 3">
    <name type="scientific">Bacillus manliponensis</name>
    <dbReference type="NCBI Taxonomy" id="574376"/>
    <lineage>
        <taxon>Bacteria</taxon>
        <taxon>Bacillati</taxon>
        <taxon>Bacillota</taxon>
        <taxon>Bacilli</taxon>
        <taxon>Bacillales</taxon>
        <taxon>Bacillaceae</taxon>
        <taxon>Bacillus</taxon>
        <taxon>Bacillus cereus group</taxon>
    </lineage>
</organism>
<keyword evidence="1" id="KW-1133">Transmembrane helix</keyword>
<feature type="transmembrane region" description="Helical" evidence="1">
    <location>
        <begin position="289"/>
        <end position="311"/>
    </location>
</feature>
<name>A0A073JZJ7_9BACI</name>
<feature type="transmembrane region" description="Helical" evidence="1">
    <location>
        <begin position="317"/>
        <end position="335"/>
    </location>
</feature>
<accession>A0A073JZJ7</accession>
<evidence type="ECO:0000313" key="3">
    <source>
        <dbReference type="Proteomes" id="UP000027822"/>
    </source>
</evidence>
<dbReference type="OrthoDB" id="2747074at2"/>
<dbReference type="eggNOG" id="ENOG5030DPN">
    <property type="taxonomic scope" value="Bacteria"/>
</dbReference>
<comment type="caution">
    <text evidence="2">The sequence shown here is derived from an EMBL/GenBank/DDBJ whole genome shotgun (WGS) entry which is preliminary data.</text>
</comment>
<evidence type="ECO:0000313" key="2">
    <source>
        <dbReference type="EMBL" id="KEK19680.1"/>
    </source>
</evidence>
<feature type="transmembrane region" description="Helical" evidence="1">
    <location>
        <begin position="218"/>
        <end position="237"/>
    </location>
</feature>
<feature type="transmembrane region" description="Helical" evidence="1">
    <location>
        <begin position="545"/>
        <end position="562"/>
    </location>
</feature>
<gene>
    <name evidence="2" type="ORF">BAMA_20755</name>
</gene>
<dbReference type="EMBL" id="JOTN01000006">
    <property type="protein sequence ID" value="KEK19680.1"/>
    <property type="molecule type" value="Genomic_DNA"/>
</dbReference>